<keyword evidence="2" id="KW-1185">Reference proteome</keyword>
<evidence type="ECO:0000313" key="2">
    <source>
        <dbReference type="Proteomes" id="UP000184330"/>
    </source>
</evidence>
<organism evidence="1 2">
    <name type="scientific">Phialocephala subalpina</name>
    <dbReference type="NCBI Taxonomy" id="576137"/>
    <lineage>
        <taxon>Eukaryota</taxon>
        <taxon>Fungi</taxon>
        <taxon>Dikarya</taxon>
        <taxon>Ascomycota</taxon>
        <taxon>Pezizomycotina</taxon>
        <taxon>Leotiomycetes</taxon>
        <taxon>Helotiales</taxon>
        <taxon>Mollisiaceae</taxon>
        <taxon>Phialocephala</taxon>
        <taxon>Phialocephala fortinii species complex</taxon>
    </lineage>
</organism>
<name>A0A1L7XLI2_9HELO</name>
<evidence type="ECO:0000313" key="1">
    <source>
        <dbReference type="EMBL" id="CZR65892.1"/>
    </source>
</evidence>
<dbReference type="Proteomes" id="UP000184330">
    <property type="component" value="Unassembled WGS sequence"/>
</dbReference>
<proteinExistence type="predicted"/>
<protein>
    <submittedName>
        <fullName evidence="1">Uncharacterized protein</fullName>
    </submittedName>
</protein>
<accession>A0A1L7XLI2</accession>
<sequence length="179" mass="20130">MVRAPYAGQTVRDYFETLTTNPFTLQFKPQTLIPPPAPSTAGNIGAYNNELDFDATLSLNADGTRNSTGPQRNAFQTYFAAEYTDPDEVRDHNNVIQAFHEVVDYIRRNRAGCPLAAVAPAAKRDLLYLENRDLLIDDSIMGNRFQSHLVPMDVKFKKMDVVIPEQPFGHLLRMRAVSV</sequence>
<dbReference type="AlphaFoldDB" id="A0A1L7XLI2"/>
<dbReference type="OrthoDB" id="3439500at2759"/>
<gene>
    <name evidence="1" type="ORF">PAC_15792</name>
</gene>
<reference evidence="1 2" key="1">
    <citation type="submission" date="2016-03" db="EMBL/GenBank/DDBJ databases">
        <authorList>
            <person name="Ploux O."/>
        </authorList>
    </citation>
    <scope>NUCLEOTIDE SEQUENCE [LARGE SCALE GENOMIC DNA]</scope>
    <source>
        <strain evidence="1 2">UAMH 11012</strain>
    </source>
</reference>
<dbReference type="EMBL" id="FJOG01000033">
    <property type="protein sequence ID" value="CZR65892.1"/>
    <property type="molecule type" value="Genomic_DNA"/>
</dbReference>